<evidence type="ECO:0000313" key="2">
    <source>
        <dbReference type="EMBL" id="KAL0198724.1"/>
    </source>
</evidence>
<comment type="caution">
    <text evidence="2">The sequence shown here is derived from an EMBL/GenBank/DDBJ whole genome shotgun (WGS) entry which is preliminary data.</text>
</comment>
<name>A0ABD0RJL0_CIRMR</name>
<protein>
    <recommendedName>
        <fullName evidence="1">Hook C-terminal domain-containing protein</fullName>
    </recommendedName>
</protein>
<dbReference type="Pfam" id="PF05622">
    <property type="entry name" value="HOOK"/>
    <property type="match status" value="1"/>
</dbReference>
<proteinExistence type="predicted"/>
<evidence type="ECO:0000259" key="1">
    <source>
        <dbReference type="Pfam" id="PF05622"/>
    </source>
</evidence>
<keyword evidence="3" id="KW-1185">Reference proteome</keyword>
<feature type="non-terminal residue" evidence="2">
    <location>
        <position position="54"/>
    </location>
</feature>
<sequence length="54" mass="6307">MSVLMEEKSSLQVELQSLRERLNHSETPDVSSTITNKKLLLLQSQMEQLQEENY</sequence>
<dbReference type="EMBL" id="JAMKFB020000003">
    <property type="protein sequence ID" value="KAL0198724.1"/>
    <property type="molecule type" value="Genomic_DNA"/>
</dbReference>
<gene>
    <name evidence="2" type="ORF">M9458_007264</name>
</gene>
<feature type="domain" description="Hook C-terminal" evidence="1">
    <location>
        <begin position="1"/>
        <end position="54"/>
    </location>
</feature>
<dbReference type="InterPro" id="IPR008636">
    <property type="entry name" value="Hook_C"/>
</dbReference>
<reference evidence="2 3" key="1">
    <citation type="submission" date="2024-05" db="EMBL/GenBank/DDBJ databases">
        <title>Genome sequencing and assembly of Indian major carp, Cirrhinus mrigala (Hamilton, 1822).</title>
        <authorList>
            <person name="Mohindra V."/>
            <person name="Chowdhury L.M."/>
            <person name="Lal K."/>
            <person name="Jena J.K."/>
        </authorList>
    </citation>
    <scope>NUCLEOTIDE SEQUENCE [LARGE SCALE GENOMIC DNA]</scope>
    <source>
        <strain evidence="2">CM1030</strain>
        <tissue evidence="2">Blood</tissue>
    </source>
</reference>
<accession>A0ABD0RJL0</accession>
<organism evidence="2 3">
    <name type="scientific">Cirrhinus mrigala</name>
    <name type="common">Mrigala</name>
    <dbReference type="NCBI Taxonomy" id="683832"/>
    <lineage>
        <taxon>Eukaryota</taxon>
        <taxon>Metazoa</taxon>
        <taxon>Chordata</taxon>
        <taxon>Craniata</taxon>
        <taxon>Vertebrata</taxon>
        <taxon>Euteleostomi</taxon>
        <taxon>Actinopterygii</taxon>
        <taxon>Neopterygii</taxon>
        <taxon>Teleostei</taxon>
        <taxon>Ostariophysi</taxon>
        <taxon>Cypriniformes</taxon>
        <taxon>Cyprinidae</taxon>
        <taxon>Labeoninae</taxon>
        <taxon>Labeonini</taxon>
        <taxon>Cirrhinus</taxon>
    </lineage>
</organism>
<dbReference type="AlphaFoldDB" id="A0ABD0RJL0"/>
<dbReference type="Proteomes" id="UP001529510">
    <property type="component" value="Unassembled WGS sequence"/>
</dbReference>
<evidence type="ECO:0000313" key="3">
    <source>
        <dbReference type="Proteomes" id="UP001529510"/>
    </source>
</evidence>